<evidence type="ECO:0000256" key="11">
    <source>
        <dbReference type="ARBA" id="ARBA00022777"/>
    </source>
</evidence>
<dbReference type="Pfam" id="PF00989">
    <property type="entry name" value="PAS"/>
    <property type="match status" value="1"/>
</dbReference>
<keyword evidence="7" id="KW-0288">FMN</keyword>
<keyword evidence="11" id="KW-0418">Kinase</keyword>
<evidence type="ECO:0000256" key="8">
    <source>
        <dbReference type="ARBA" id="ARBA00022679"/>
    </source>
</evidence>
<evidence type="ECO:0000256" key="10">
    <source>
        <dbReference type="ARBA" id="ARBA00022741"/>
    </source>
</evidence>
<evidence type="ECO:0000256" key="3">
    <source>
        <dbReference type="ARBA" id="ARBA00022543"/>
    </source>
</evidence>
<evidence type="ECO:0000256" key="7">
    <source>
        <dbReference type="ARBA" id="ARBA00022643"/>
    </source>
</evidence>
<organism evidence="19 20">
    <name type="scientific">Rubellimicrobium rubrum</name>
    <dbReference type="NCBI Taxonomy" id="2585369"/>
    <lineage>
        <taxon>Bacteria</taxon>
        <taxon>Pseudomonadati</taxon>
        <taxon>Pseudomonadota</taxon>
        <taxon>Alphaproteobacteria</taxon>
        <taxon>Rhodobacterales</taxon>
        <taxon>Roseobacteraceae</taxon>
        <taxon>Rubellimicrobium</taxon>
    </lineage>
</organism>
<comment type="caution">
    <text evidence="19">The sequence shown here is derived from an EMBL/GenBank/DDBJ whole genome shotgun (WGS) entry which is preliminary data.</text>
</comment>
<dbReference type="InterPro" id="IPR013656">
    <property type="entry name" value="PAS_4"/>
</dbReference>
<dbReference type="InterPro" id="IPR001610">
    <property type="entry name" value="PAC"/>
</dbReference>
<evidence type="ECO:0000313" key="20">
    <source>
        <dbReference type="Proteomes" id="UP000305887"/>
    </source>
</evidence>
<evidence type="ECO:0000256" key="15">
    <source>
        <dbReference type="ARBA" id="ARBA00023170"/>
    </source>
</evidence>
<keyword evidence="10" id="KW-0547">Nucleotide-binding</keyword>
<dbReference type="EC" id="2.7.13.3" evidence="2"/>
<evidence type="ECO:0000259" key="18">
    <source>
        <dbReference type="PROSITE" id="PS50113"/>
    </source>
</evidence>
<dbReference type="InterPro" id="IPR035965">
    <property type="entry name" value="PAS-like_dom_sf"/>
</dbReference>
<dbReference type="InterPro" id="IPR000014">
    <property type="entry name" value="PAS"/>
</dbReference>
<dbReference type="InterPro" id="IPR011102">
    <property type="entry name" value="Sig_transdc_His_kinase_HWE"/>
</dbReference>
<dbReference type="InterPro" id="IPR013767">
    <property type="entry name" value="PAS_fold"/>
</dbReference>
<evidence type="ECO:0000259" key="17">
    <source>
        <dbReference type="PROSITE" id="PS50112"/>
    </source>
</evidence>
<dbReference type="GO" id="GO:0009881">
    <property type="term" value="F:photoreceptor activity"/>
    <property type="evidence" value="ECO:0007669"/>
    <property type="project" value="UniProtKB-KW"/>
</dbReference>
<dbReference type="SUPFAM" id="SSF55785">
    <property type="entry name" value="PYP-like sensor domain (PAS domain)"/>
    <property type="match status" value="2"/>
</dbReference>
<keyword evidence="3" id="KW-0600">Photoreceptor protein</keyword>
<feature type="region of interest" description="Disordered" evidence="16">
    <location>
        <begin position="1"/>
        <end position="26"/>
    </location>
</feature>
<dbReference type="Gene3D" id="3.30.565.10">
    <property type="entry name" value="Histidine kinase-like ATPase, C-terminal domain"/>
    <property type="match status" value="1"/>
</dbReference>
<dbReference type="SMART" id="SM00091">
    <property type="entry name" value="PAS"/>
    <property type="match status" value="2"/>
</dbReference>
<dbReference type="Proteomes" id="UP000305887">
    <property type="component" value="Unassembled WGS sequence"/>
</dbReference>
<dbReference type="AlphaFoldDB" id="A0A5C4MS03"/>
<evidence type="ECO:0000256" key="1">
    <source>
        <dbReference type="ARBA" id="ARBA00000085"/>
    </source>
</evidence>
<evidence type="ECO:0000256" key="5">
    <source>
        <dbReference type="ARBA" id="ARBA00022606"/>
    </source>
</evidence>
<dbReference type="Pfam" id="PF07536">
    <property type="entry name" value="HWE_HK"/>
    <property type="match status" value="1"/>
</dbReference>
<dbReference type="SUPFAM" id="SSF55781">
    <property type="entry name" value="GAF domain-like"/>
    <property type="match status" value="1"/>
</dbReference>
<accession>A0A5C4MS03</accession>
<evidence type="ECO:0000256" key="6">
    <source>
        <dbReference type="ARBA" id="ARBA00022630"/>
    </source>
</evidence>
<keyword evidence="9" id="KW-0677">Repeat</keyword>
<keyword evidence="8" id="KW-0808">Transferase</keyword>
<dbReference type="Pfam" id="PF08448">
    <property type="entry name" value="PAS_4"/>
    <property type="match status" value="1"/>
</dbReference>
<evidence type="ECO:0000256" key="16">
    <source>
        <dbReference type="SAM" id="MobiDB-lite"/>
    </source>
</evidence>
<dbReference type="Gene3D" id="3.30.450.20">
    <property type="entry name" value="PAS domain"/>
    <property type="match status" value="2"/>
</dbReference>
<dbReference type="PROSITE" id="PS50112">
    <property type="entry name" value="PAS"/>
    <property type="match status" value="1"/>
</dbReference>
<keyword evidence="12" id="KW-0067">ATP-binding</keyword>
<feature type="domain" description="PAC" evidence="18">
    <location>
        <begin position="392"/>
        <end position="451"/>
    </location>
</feature>
<dbReference type="PANTHER" id="PTHR41523:SF7">
    <property type="entry name" value="HISTIDINE KINASE"/>
    <property type="match status" value="1"/>
</dbReference>
<dbReference type="GO" id="GO:0005524">
    <property type="term" value="F:ATP binding"/>
    <property type="evidence" value="ECO:0007669"/>
    <property type="project" value="UniProtKB-KW"/>
</dbReference>
<keyword evidence="20" id="KW-1185">Reference proteome</keyword>
<dbReference type="GO" id="GO:0004673">
    <property type="term" value="F:protein histidine kinase activity"/>
    <property type="evidence" value="ECO:0007669"/>
    <property type="project" value="UniProtKB-EC"/>
</dbReference>
<dbReference type="NCBIfam" id="TIGR00229">
    <property type="entry name" value="sensory_box"/>
    <property type="match status" value="2"/>
</dbReference>
<dbReference type="PANTHER" id="PTHR41523">
    <property type="entry name" value="TWO-COMPONENT SYSTEM SENSOR PROTEIN"/>
    <property type="match status" value="1"/>
</dbReference>
<evidence type="ECO:0000256" key="9">
    <source>
        <dbReference type="ARBA" id="ARBA00022737"/>
    </source>
</evidence>
<feature type="domain" description="PAS" evidence="17">
    <location>
        <begin position="452"/>
        <end position="522"/>
    </location>
</feature>
<dbReference type="Pfam" id="PF01590">
    <property type="entry name" value="GAF"/>
    <property type="match status" value="1"/>
</dbReference>
<dbReference type="Gene3D" id="3.30.450.40">
    <property type="match status" value="1"/>
</dbReference>
<keyword evidence="14" id="KW-0843">Virulence</keyword>
<evidence type="ECO:0000256" key="13">
    <source>
        <dbReference type="ARBA" id="ARBA00022991"/>
    </source>
</evidence>
<keyword evidence="5" id="KW-0716">Sensory transduction</keyword>
<keyword evidence="15" id="KW-0675">Receptor</keyword>
<dbReference type="SMART" id="SM00911">
    <property type="entry name" value="HWE_HK"/>
    <property type="match status" value="1"/>
</dbReference>
<keyword evidence="4" id="KW-0597">Phosphoprotein</keyword>
<evidence type="ECO:0000256" key="12">
    <source>
        <dbReference type="ARBA" id="ARBA00022840"/>
    </source>
</evidence>
<name>A0A5C4MS03_9RHOB</name>
<dbReference type="EMBL" id="VDFU01000018">
    <property type="protein sequence ID" value="TNC48319.1"/>
    <property type="molecule type" value="Genomic_DNA"/>
</dbReference>
<dbReference type="FunFam" id="3.30.450.20:FF:000099">
    <property type="entry name" value="Sensory box sensor histidine kinase"/>
    <property type="match status" value="1"/>
</dbReference>
<comment type="catalytic activity">
    <reaction evidence="1">
        <text>ATP + protein L-histidine = ADP + protein N-phospho-L-histidine.</text>
        <dbReference type="EC" id="2.7.13.3"/>
    </reaction>
</comment>
<keyword evidence="6" id="KW-0285">Flavoprotein</keyword>
<evidence type="ECO:0000256" key="4">
    <source>
        <dbReference type="ARBA" id="ARBA00022553"/>
    </source>
</evidence>
<gene>
    <name evidence="19" type="ORF">FHG66_14450</name>
</gene>
<dbReference type="PROSITE" id="PS50113">
    <property type="entry name" value="PAC"/>
    <property type="match status" value="2"/>
</dbReference>
<dbReference type="InterPro" id="IPR003018">
    <property type="entry name" value="GAF"/>
</dbReference>
<evidence type="ECO:0000256" key="2">
    <source>
        <dbReference type="ARBA" id="ARBA00012438"/>
    </source>
</evidence>
<reference evidence="19 20" key="1">
    <citation type="submission" date="2019-06" db="EMBL/GenBank/DDBJ databases">
        <title>YIM 131921 draft genome.</title>
        <authorList>
            <person name="Jiang L."/>
        </authorList>
    </citation>
    <scope>NUCLEOTIDE SEQUENCE [LARGE SCALE GENOMIC DNA]</scope>
    <source>
        <strain evidence="19 20">YIM 131921</strain>
    </source>
</reference>
<proteinExistence type="predicted"/>
<keyword evidence="13" id="KW-0157">Chromophore</keyword>
<sequence length="772" mass="82741">MPSPAVSPAAGLHGSEPQGLPPGVAGDGDPAIRAVVRAALAAPVPMWVGWGADLTGFGNAAFEALLARQVRPGSPASEVWRDLGEGLLTQIGAASAGEGRIATVHLGPRRGRAILSAGPVLDEAGRPCGVLCTLVPQDLGNGPVQNATDAPRREMLSRKAWLADLGDVLGALDDSDAIAEAAAARLGPHLGVLRCGFARADATGEVLTVTRDWTAGVASAVGAHRLDAFGPWIATSLRRGEAAAVADANGDPRIGPRERAAHAELGVRAHVAAPVLRARTLAAVLFVHSASPRVWSEAEVELIRDVAERTCAAMEASRALRALRSNEALTRDILEISDDCIKLLDLDGRLRFMSTGGQRVMQVDDFSLLEGRYWPDIWPDDAKPQVEAALAHAREGRLGRFREEARTVRGTPRFWDVVVSPIVGDDGRPARLLAISRDITAQRQAEESLRESEGRFRAMADSAPVMIWTSDADGRCTYVNRIWQEFTGSHLSQAMDRNVLMAIHPDDRPRTEAIVTAARAARRPFQTEYRLARADGSYAWVIDTASPRLAPDGAYLGDVGSVLDISERRRAEEKQALLVNELNHRVKNTLAVVQSLAIQSFRLGQVDPTVRNAFEARLLSLARAHDVLTQESWEGAQLCDIARRAVQPFAGGPDRIALEGRGVWLPPQMALAVAMALHELATNAAKYGALSISGGQVDLSWTVADLPQGRRLRLSWVERNGPPVPPPARRGFGSRLIQQGLAAELGGEVVIDYLSTGVMCRVDAPLPTEDAG</sequence>
<feature type="domain" description="PAC" evidence="18">
    <location>
        <begin position="525"/>
        <end position="577"/>
    </location>
</feature>
<dbReference type="SMART" id="SM00086">
    <property type="entry name" value="PAC"/>
    <property type="match status" value="2"/>
</dbReference>
<evidence type="ECO:0000256" key="14">
    <source>
        <dbReference type="ARBA" id="ARBA00023026"/>
    </source>
</evidence>
<evidence type="ECO:0000313" key="19">
    <source>
        <dbReference type="EMBL" id="TNC48319.1"/>
    </source>
</evidence>
<protein>
    <recommendedName>
        <fullName evidence="2">histidine kinase</fullName>
        <ecNumber evidence="2">2.7.13.3</ecNumber>
    </recommendedName>
</protein>
<dbReference type="InterPro" id="IPR036890">
    <property type="entry name" value="HATPase_C_sf"/>
</dbReference>
<dbReference type="RefSeq" id="WP_139077773.1">
    <property type="nucleotide sequence ID" value="NZ_VDFU01000018.1"/>
</dbReference>
<dbReference type="InterPro" id="IPR000700">
    <property type="entry name" value="PAS-assoc_C"/>
</dbReference>
<dbReference type="InterPro" id="IPR029016">
    <property type="entry name" value="GAF-like_dom_sf"/>
</dbReference>
<dbReference type="OrthoDB" id="9816309at2"/>
<dbReference type="SMART" id="SM00065">
    <property type="entry name" value="GAF"/>
    <property type="match status" value="1"/>
</dbReference>
<dbReference type="GO" id="GO:0006355">
    <property type="term" value="P:regulation of DNA-templated transcription"/>
    <property type="evidence" value="ECO:0007669"/>
    <property type="project" value="InterPro"/>
</dbReference>
<dbReference type="CDD" id="cd00130">
    <property type="entry name" value="PAS"/>
    <property type="match status" value="1"/>
</dbReference>